<dbReference type="PANTHER" id="PTHR48196:SF1">
    <property type="entry name" value="DUF630 DOMAIN-CONTAINING PROTEIN"/>
    <property type="match status" value="1"/>
</dbReference>
<protein>
    <submittedName>
        <fullName evidence="1">Uncharacterized protein</fullName>
    </submittedName>
</protein>
<organism evidence="1 2">
    <name type="scientific">Clitoria ternatea</name>
    <name type="common">Butterfly pea</name>
    <dbReference type="NCBI Taxonomy" id="43366"/>
    <lineage>
        <taxon>Eukaryota</taxon>
        <taxon>Viridiplantae</taxon>
        <taxon>Streptophyta</taxon>
        <taxon>Embryophyta</taxon>
        <taxon>Tracheophyta</taxon>
        <taxon>Spermatophyta</taxon>
        <taxon>Magnoliopsida</taxon>
        <taxon>eudicotyledons</taxon>
        <taxon>Gunneridae</taxon>
        <taxon>Pentapetalae</taxon>
        <taxon>rosids</taxon>
        <taxon>fabids</taxon>
        <taxon>Fabales</taxon>
        <taxon>Fabaceae</taxon>
        <taxon>Papilionoideae</taxon>
        <taxon>50 kb inversion clade</taxon>
        <taxon>NPAAA clade</taxon>
        <taxon>indigoferoid/millettioid clade</taxon>
        <taxon>Phaseoleae</taxon>
        <taxon>Clitoria</taxon>
    </lineage>
</organism>
<proteinExistence type="predicted"/>
<gene>
    <name evidence="1" type="ORF">RJT34_17766</name>
</gene>
<evidence type="ECO:0000313" key="1">
    <source>
        <dbReference type="EMBL" id="KAK7294869.1"/>
    </source>
</evidence>
<dbReference type="Proteomes" id="UP001359559">
    <property type="component" value="Unassembled WGS sequence"/>
</dbReference>
<reference evidence="1 2" key="1">
    <citation type="submission" date="2024-01" db="EMBL/GenBank/DDBJ databases">
        <title>The genomes of 5 underutilized Papilionoideae crops provide insights into root nodulation and disease resistance.</title>
        <authorList>
            <person name="Yuan L."/>
        </authorList>
    </citation>
    <scope>NUCLEOTIDE SEQUENCE [LARGE SCALE GENOMIC DNA]</scope>
    <source>
        <strain evidence="1">LY-2023</strain>
        <tissue evidence="1">Leaf</tissue>
    </source>
</reference>
<name>A0AAN9JAT8_CLITE</name>
<dbReference type="EMBL" id="JAYKXN010000004">
    <property type="protein sequence ID" value="KAK7294869.1"/>
    <property type="molecule type" value="Genomic_DNA"/>
</dbReference>
<dbReference type="PANTHER" id="PTHR48196">
    <property type="entry name" value="DUF630 DOMAIN-CONTAINING PROTEIN"/>
    <property type="match status" value="1"/>
</dbReference>
<accession>A0AAN9JAT8</accession>
<comment type="caution">
    <text evidence="1">The sequence shown here is derived from an EMBL/GenBank/DDBJ whole genome shotgun (WGS) entry which is preliminary data.</text>
</comment>
<dbReference type="AlphaFoldDB" id="A0AAN9JAT8"/>
<keyword evidence="2" id="KW-1185">Reference proteome</keyword>
<sequence>MLQATTTLEAMSKMGVIGARFGDEQSTLLDEFERLSFEAHAAQLNRVMLGRSLSEPRLLPKSHSRLITIAPIPLVMQQHGHGGGGGGECGSGFHKVLKKLLKPFLGGKRRGRKQVSQAKDLMSCKVFSRSLRF</sequence>
<evidence type="ECO:0000313" key="2">
    <source>
        <dbReference type="Proteomes" id="UP001359559"/>
    </source>
</evidence>